<comment type="similarity">
    <text evidence="1 3">Belongs to the EXO70 family.</text>
</comment>
<dbReference type="GO" id="GO:0015031">
    <property type="term" value="P:protein transport"/>
    <property type="evidence" value="ECO:0007669"/>
    <property type="project" value="UniProtKB-KW"/>
</dbReference>
<keyword evidence="7" id="KW-1185">Reference proteome</keyword>
<feature type="region of interest" description="Disordered" evidence="4">
    <location>
        <begin position="189"/>
        <end position="226"/>
    </location>
</feature>
<keyword evidence="3" id="KW-0653">Protein transport</keyword>
<dbReference type="GO" id="GO:0006887">
    <property type="term" value="P:exocytosis"/>
    <property type="evidence" value="ECO:0007669"/>
    <property type="project" value="UniProtKB-KW"/>
</dbReference>
<feature type="compositionally biased region" description="Acidic residues" evidence="4">
    <location>
        <begin position="46"/>
        <end position="60"/>
    </location>
</feature>
<dbReference type="Proteomes" id="UP001634007">
    <property type="component" value="Unassembled WGS sequence"/>
</dbReference>
<protein>
    <recommendedName>
        <fullName evidence="3">Exocyst subunit Exo70 family protein</fullName>
    </recommendedName>
</protein>
<dbReference type="Gene3D" id="1.20.1280.170">
    <property type="entry name" value="Exocyst complex component Exo70"/>
    <property type="match status" value="1"/>
</dbReference>
<dbReference type="EMBL" id="JBJKBG010000002">
    <property type="protein sequence ID" value="KAL3751949.1"/>
    <property type="molecule type" value="Genomic_DNA"/>
</dbReference>
<keyword evidence="3" id="KW-0268">Exocytosis</keyword>
<evidence type="ECO:0000259" key="5">
    <source>
        <dbReference type="Pfam" id="PF03081"/>
    </source>
</evidence>
<evidence type="ECO:0000256" key="2">
    <source>
        <dbReference type="ARBA" id="ARBA00022448"/>
    </source>
</evidence>
<dbReference type="PANTHER" id="PTHR12542:SF127">
    <property type="entry name" value="EXOCYST COMPLEX COMPONENT EXO70C1"/>
    <property type="match status" value="1"/>
</dbReference>
<name>A0ABD3LN15_EUCGL</name>
<keyword evidence="2 3" id="KW-0813">Transport</keyword>
<dbReference type="AlphaFoldDB" id="A0ABD3LN15"/>
<evidence type="ECO:0000256" key="1">
    <source>
        <dbReference type="ARBA" id="ARBA00006756"/>
    </source>
</evidence>
<dbReference type="PANTHER" id="PTHR12542">
    <property type="entry name" value="EXOCYST COMPLEX PROTEIN EXO70"/>
    <property type="match status" value="1"/>
</dbReference>
<dbReference type="InterPro" id="IPR004140">
    <property type="entry name" value="Exo70"/>
</dbReference>
<dbReference type="InterPro" id="IPR016159">
    <property type="entry name" value="Cullin_repeat-like_dom_sf"/>
</dbReference>
<comment type="function">
    <text evidence="3">Component of the exocyst complex.</text>
</comment>
<proteinExistence type="inferred from homology"/>
<dbReference type="InterPro" id="IPR046364">
    <property type="entry name" value="Exo70_C"/>
</dbReference>
<evidence type="ECO:0000313" key="7">
    <source>
        <dbReference type="Proteomes" id="UP001634007"/>
    </source>
</evidence>
<dbReference type="Pfam" id="PF20669">
    <property type="entry name" value="Exo70_N"/>
    <property type="match status" value="1"/>
</dbReference>
<dbReference type="SUPFAM" id="SSF74788">
    <property type="entry name" value="Cullin repeat-like"/>
    <property type="match status" value="1"/>
</dbReference>
<evidence type="ECO:0000256" key="3">
    <source>
        <dbReference type="RuleBase" id="RU365026"/>
    </source>
</evidence>
<feature type="region of interest" description="Disordered" evidence="4">
    <location>
        <begin position="1"/>
        <end position="95"/>
    </location>
</feature>
<gene>
    <name evidence="6" type="ORF">ACJRO7_012727</name>
</gene>
<evidence type="ECO:0000256" key="4">
    <source>
        <dbReference type="SAM" id="MobiDB-lite"/>
    </source>
</evidence>
<organism evidence="6 7">
    <name type="scientific">Eucalyptus globulus</name>
    <name type="common">Tasmanian blue gum</name>
    <dbReference type="NCBI Taxonomy" id="34317"/>
    <lineage>
        <taxon>Eukaryota</taxon>
        <taxon>Viridiplantae</taxon>
        <taxon>Streptophyta</taxon>
        <taxon>Embryophyta</taxon>
        <taxon>Tracheophyta</taxon>
        <taxon>Spermatophyta</taxon>
        <taxon>Magnoliopsida</taxon>
        <taxon>eudicotyledons</taxon>
        <taxon>Gunneridae</taxon>
        <taxon>Pentapetalae</taxon>
        <taxon>rosids</taxon>
        <taxon>malvids</taxon>
        <taxon>Myrtales</taxon>
        <taxon>Myrtaceae</taxon>
        <taxon>Myrtoideae</taxon>
        <taxon>Eucalypteae</taxon>
        <taxon>Eucalyptus</taxon>
    </lineage>
</organism>
<feature type="compositionally biased region" description="Polar residues" evidence="4">
    <location>
        <begin position="205"/>
        <end position="215"/>
    </location>
</feature>
<reference evidence="6 7" key="1">
    <citation type="submission" date="2024-11" db="EMBL/GenBank/DDBJ databases">
        <title>Chromosome-level genome assembly of Eucalyptus globulus Labill. provides insights into its genome evolution.</title>
        <authorList>
            <person name="Li X."/>
        </authorList>
    </citation>
    <scope>NUCLEOTIDE SEQUENCE [LARGE SCALE GENOMIC DNA]</scope>
    <source>
        <strain evidence="6">CL2024</strain>
        <tissue evidence="6">Fresh tender leaves</tissue>
    </source>
</reference>
<evidence type="ECO:0000313" key="6">
    <source>
        <dbReference type="EMBL" id="KAL3751949.1"/>
    </source>
</evidence>
<feature type="compositionally biased region" description="Basic and acidic residues" evidence="4">
    <location>
        <begin position="189"/>
        <end position="202"/>
    </location>
</feature>
<comment type="caution">
    <text evidence="6">The sequence shown here is derived from an EMBL/GenBank/DDBJ whole genome shotgun (WGS) entry which is preliminary data.</text>
</comment>
<dbReference type="Pfam" id="PF03081">
    <property type="entry name" value="Exo70_C"/>
    <property type="match status" value="1"/>
</dbReference>
<feature type="domain" description="Exocyst complex subunit Exo70 C-terminal" evidence="5">
    <location>
        <begin position="305"/>
        <end position="673"/>
    </location>
</feature>
<accession>A0ABD3LN15</accession>
<sequence length="687" mass="77639">MEKSPAPEKSSSFARNDCKEIEDVEASPDSPAVDTSPDALQGPASEENEAVEESNAEEPDLTLPQVWDEIDVFLGRNSDSPCDDDESKTDSDPVEIPRAVELLSKNVESMIDKYAMDAGKSKFGHDPEEDSCFFGSVSRLSKLADKIGDLKPSDENANVLCSSSLNRTSSVLQRAMSFLEEELRAILDEDSKTGSDDSDPKSAKARQSSSFNNYGHDSDRCILPDPEPASTEEEFPCFMSETISIMSKIADTMISAGYETECRVLWMIMRRKAFKSELSKGGLDVLSIDDVQRMQWDSLEREISTWIAAVKRCCTILLPGEGALSESVFLGQPEIGQVLFGDLARSVSIRLLDFAEAVVLTNRSAEKLFKFLDMYETLQDLIAAVDGAKRYSDDPRKEEVRAEMVVVKGRIGEAAVSIFCQLESSIKSDSGRVPVPSGAVHPLTRYTMNYLEYACEYKDTLEQVFQQHHERAIVETSDSEPMYNMDSPSAKTSPFSVQLMTVMDLLDANLEMKSKLYKDQSLRYIFLMNNGRYIVQKIKGSSKIHQLMGDTWCRRRSSDLRQYHKNYQRETWYRLLQFLNHEGLQVKGKVSKPVLKERFKCFNSMFDDIHKTQSTWVVNDEQLQSELRVSISAVVTPAYRSFLGRFNQFLDPGRQSEKYIKYQPEDIESLIDELFDGNPTSMGRRRT</sequence>